<keyword evidence="3" id="KW-1185">Reference proteome</keyword>
<comment type="caution">
    <text evidence="2">The sequence shown here is derived from an EMBL/GenBank/DDBJ whole genome shotgun (WGS) entry which is preliminary data.</text>
</comment>
<protein>
    <submittedName>
        <fullName evidence="2">Uncharacterized protein</fullName>
    </submittedName>
</protein>
<feature type="compositionally biased region" description="Polar residues" evidence="1">
    <location>
        <begin position="44"/>
        <end position="53"/>
    </location>
</feature>
<proteinExistence type="predicted"/>
<organism evidence="2 3">
    <name type="scientific">Solanum bulbocastanum</name>
    <name type="common">Wild potato</name>
    <dbReference type="NCBI Taxonomy" id="147425"/>
    <lineage>
        <taxon>Eukaryota</taxon>
        <taxon>Viridiplantae</taxon>
        <taxon>Streptophyta</taxon>
        <taxon>Embryophyta</taxon>
        <taxon>Tracheophyta</taxon>
        <taxon>Spermatophyta</taxon>
        <taxon>Magnoliopsida</taxon>
        <taxon>eudicotyledons</taxon>
        <taxon>Gunneridae</taxon>
        <taxon>Pentapetalae</taxon>
        <taxon>asterids</taxon>
        <taxon>lamiids</taxon>
        <taxon>Solanales</taxon>
        <taxon>Solanaceae</taxon>
        <taxon>Solanoideae</taxon>
        <taxon>Solaneae</taxon>
        <taxon>Solanum</taxon>
    </lineage>
</organism>
<accession>A0AAN8YHG0</accession>
<feature type="region of interest" description="Disordered" evidence="1">
    <location>
        <begin position="1"/>
        <end position="53"/>
    </location>
</feature>
<sequence length="89" mass="10355">MLQTEQSNAKIEASIQENNNNNYNTSSASCDHETETRRDHKSISEGNNASNFRYQVTIHRRNHSQEAEKSTHQMRDQRICRIPKGCQSY</sequence>
<dbReference type="Proteomes" id="UP001371456">
    <property type="component" value="Unassembled WGS sequence"/>
</dbReference>
<reference evidence="2 3" key="1">
    <citation type="submission" date="2024-02" db="EMBL/GenBank/DDBJ databases">
        <title>de novo genome assembly of Solanum bulbocastanum strain 11H21.</title>
        <authorList>
            <person name="Hosaka A.J."/>
        </authorList>
    </citation>
    <scope>NUCLEOTIDE SEQUENCE [LARGE SCALE GENOMIC DNA]</scope>
    <source>
        <tissue evidence="2">Young leaves</tissue>
    </source>
</reference>
<gene>
    <name evidence="2" type="ORF">RDI58_011871</name>
</gene>
<evidence type="ECO:0000256" key="1">
    <source>
        <dbReference type="SAM" id="MobiDB-lite"/>
    </source>
</evidence>
<evidence type="ECO:0000313" key="3">
    <source>
        <dbReference type="Proteomes" id="UP001371456"/>
    </source>
</evidence>
<feature type="compositionally biased region" description="Basic and acidic residues" evidence="1">
    <location>
        <begin position="30"/>
        <end position="43"/>
    </location>
</feature>
<dbReference type="AlphaFoldDB" id="A0AAN8YHG0"/>
<name>A0AAN8YHG0_SOLBU</name>
<dbReference type="EMBL" id="JBANQN010000004">
    <property type="protein sequence ID" value="KAK6792790.1"/>
    <property type="molecule type" value="Genomic_DNA"/>
</dbReference>
<evidence type="ECO:0000313" key="2">
    <source>
        <dbReference type="EMBL" id="KAK6792790.1"/>
    </source>
</evidence>